<dbReference type="AlphaFoldDB" id="A0A1H8UBB4"/>
<gene>
    <name evidence="3" type="ORF">SAMN04488052_10638</name>
</gene>
<evidence type="ECO:0000259" key="2">
    <source>
        <dbReference type="Pfam" id="PF03372"/>
    </source>
</evidence>
<dbReference type="InterPro" id="IPR036691">
    <property type="entry name" value="Endo/exonu/phosph_ase_sf"/>
</dbReference>
<dbReference type="InterPro" id="IPR051916">
    <property type="entry name" value="GPI-anchor_lipid_remodeler"/>
</dbReference>
<evidence type="ECO:0000313" key="4">
    <source>
        <dbReference type="Proteomes" id="UP000199657"/>
    </source>
</evidence>
<keyword evidence="3" id="KW-0378">Hydrolase</keyword>
<dbReference type="Gene3D" id="3.60.10.10">
    <property type="entry name" value="Endonuclease/exonuclease/phosphatase"/>
    <property type="match status" value="1"/>
</dbReference>
<accession>A0A1H8UBB4</accession>
<keyword evidence="3" id="KW-0540">Nuclease</keyword>
<dbReference type="GO" id="GO:0004527">
    <property type="term" value="F:exonuclease activity"/>
    <property type="evidence" value="ECO:0007669"/>
    <property type="project" value="UniProtKB-KW"/>
</dbReference>
<dbReference type="Proteomes" id="UP000199657">
    <property type="component" value="Unassembled WGS sequence"/>
</dbReference>
<dbReference type="SUPFAM" id="SSF56219">
    <property type="entry name" value="DNase I-like"/>
    <property type="match status" value="1"/>
</dbReference>
<dbReference type="GO" id="GO:0004519">
    <property type="term" value="F:endonuclease activity"/>
    <property type="evidence" value="ECO:0007669"/>
    <property type="project" value="UniProtKB-KW"/>
</dbReference>
<name>A0A1H8UBB4_9GAMM</name>
<protein>
    <submittedName>
        <fullName evidence="3">Metal-dependent hydrolase, endonuclease/exonuclease/phosphatase family</fullName>
    </submittedName>
</protein>
<dbReference type="GO" id="GO:0016020">
    <property type="term" value="C:membrane"/>
    <property type="evidence" value="ECO:0007669"/>
    <property type="project" value="GOC"/>
</dbReference>
<feature type="domain" description="Endonuclease/exonuclease/phosphatase" evidence="2">
    <location>
        <begin position="27"/>
        <end position="255"/>
    </location>
</feature>
<dbReference type="Pfam" id="PF03372">
    <property type="entry name" value="Exo_endo_phos"/>
    <property type="match status" value="1"/>
</dbReference>
<dbReference type="PANTHER" id="PTHR14859:SF15">
    <property type="entry name" value="ENDONUCLEASE_EXONUCLEASE_PHOSPHATASE DOMAIN-CONTAINING PROTEIN"/>
    <property type="match status" value="1"/>
</dbReference>
<evidence type="ECO:0000313" key="3">
    <source>
        <dbReference type="EMBL" id="SEP00144.1"/>
    </source>
</evidence>
<dbReference type="RefSeq" id="WP_245754039.1">
    <property type="nucleotide sequence ID" value="NZ_FOEG01000006.1"/>
</dbReference>
<dbReference type="GO" id="GO:0006506">
    <property type="term" value="P:GPI anchor biosynthetic process"/>
    <property type="evidence" value="ECO:0007669"/>
    <property type="project" value="TreeGrafter"/>
</dbReference>
<dbReference type="PANTHER" id="PTHR14859">
    <property type="entry name" value="CALCOFLUOR WHITE HYPERSENSITIVE PROTEIN PRECURSOR"/>
    <property type="match status" value="1"/>
</dbReference>
<organism evidence="3 4">
    <name type="scientific">Aquisalimonas asiatica</name>
    <dbReference type="NCBI Taxonomy" id="406100"/>
    <lineage>
        <taxon>Bacteria</taxon>
        <taxon>Pseudomonadati</taxon>
        <taxon>Pseudomonadota</taxon>
        <taxon>Gammaproteobacteria</taxon>
        <taxon>Chromatiales</taxon>
        <taxon>Ectothiorhodospiraceae</taxon>
        <taxon>Aquisalimonas</taxon>
    </lineage>
</organism>
<keyword evidence="3" id="KW-0269">Exonuclease</keyword>
<dbReference type="InterPro" id="IPR005135">
    <property type="entry name" value="Endo/exonuclease/phosphatase"/>
</dbReference>
<feature type="region of interest" description="Disordered" evidence="1">
    <location>
        <begin position="1"/>
        <end position="22"/>
    </location>
</feature>
<sequence length="272" mass="30824">MSENSAELEPREAPQPDEEQPNRLRLLTYNVQTGIQSSHYGHYFTRSWQHLFPHAERPRTLRRFARVTRGYDLVGLQEVDGGSLRSGFMNQTEFVSRAGGFPYWHDQTNRNIGRLARHSNGILSRFRPLEIREHALPGMIPGRGALHMTFGGPGDSLHVILLHLALGSRTRMRQLAYVGNLIERLEHVVVMGDLNCAVDSPEFQALLVNTNLSEPKLLLPTYPSWRPLHHLDHILVSSSLTVERAEVLDYAVSDHLPVAMDVRLPESIILLP</sequence>
<proteinExistence type="predicted"/>
<dbReference type="EMBL" id="FOEG01000006">
    <property type="protein sequence ID" value="SEP00144.1"/>
    <property type="molecule type" value="Genomic_DNA"/>
</dbReference>
<evidence type="ECO:0000256" key="1">
    <source>
        <dbReference type="SAM" id="MobiDB-lite"/>
    </source>
</evidence>
<reference evidence="3 4" key="1">
    <citation type="submission" date="2016-10" db="EMBL/GenBank/DDBJ databases">
        <authorList>
            <person name="de Groot N.N."/>
        </authorList>
    </citation>
    <scope>NUCLEOTIDE SEQUENCE [LARGE SCALE GENOMIC DNA]</scope>
    <source>
        <strain evidence="3 4">CGMCC 1.6291</strain>
    </source>
</reference>
<dbReference type="STRING" id="406100.SAMN04488052_10638"/>
<keyword evidence="3" id="KW-0255">Endonuclease</keyword>
<keyword evidence="4" id="KW-1185">Reference proteome</keyword>